<dbReference type="InterPro" id="IPR038508">
    <property type="entry name" value="ArfGAP_dom_sf"/>
</dbReference>
<feature type="region of interest" description="Disordered" evidence="6">
    <location>
        <begin position="1"/>
        <end position="27"/>
    </location>
</feature>
<keyword evidence="2" id="KW-0677">Repeat</keyword>
<evidence type="ECO:0000259" key="7">
    <source>
        <dbReference type="PROSITE" id="PS50115"/>
    </source>
</evidence>
<proteinExistence type="predicted"/>
<keyword evidence="8" id="KW-1185">Reference proteome</keyword>
<evidence type="ECO:0000256" key="3">
    <source>
        <dbReference type="ARBA" id="ARBA00022771"/>
    </source>
</evidence>
<evidence type="ECO:0000256" key="2">
    <source>
        <dbReference type="ARBA" id="ARBA00022737"/>
    </source>
</evidence>
<reference evidence="8" key="1">
    <citation type="journal article" date="2013" name="Genetics">
        <title>The draft genome and transcriptome of Panagrellus redivivus are shaped by the harsh demands of a free-living lifestyle.</title>
        <authorList>
            <person name="Srinivasan J."/>
            <person name="Dillman A.R."/>
            <person name="Macchietto M.G."/>
            <person name="Heikkinen L."/>
            <person name="Lakso M."/>
            <person name="Fracchia K.M."/>
            <person name="Antoshechkin I."/>
            <person name="Mortazavi A."/>
            <person name="Wong G."/>
            <person name="Sternberg P.W."/>
        </authorList>
    </citation>
    <scope>NUCLEOTIDE SEQUENCE [LARGE SCALE GENOMIC DNA]</scope>
    <source>
        <strain evidence="8">MT8872</strain>
    </source>
</reference>
<feature type="compositionally biased region" description="Basic and acidic residues" evidence="6">
    <location>
        <begin position="17"/>
        <end position="27"/>
    </location>
</feature>
<feature type="compositionally biased region" description="Low complexity" evidence="6">
    <location>
        <begin position="1"/>
        <end position="12"/>
    </location>
</feature>
<dbReference type="GO" id="GO:0016020">
    <property type="term" value="C:membrane"/>
    <property type="evidence" value="ECO:0007669"/>
    <property type="project" value="TreeGrafter"/>
</dbReference>
<dbReference type="AlphaFoldDB" id="A0A7E4VFK6"/>
<keyword evidence="1" id="KW-0479">Metal-binding</keyword>
<dbReference type="SMART" id="SM00105">
    <property type="entry name" value="ArfGap"/>
    <property type="match status" value="1"/>
</dbReference>
<evidence type="ECO:0000256" key="5">
    <source>
        <dbReference type="PROSITE-ProRule" id="PRU00288"/>
    </source>
</evidence>
<dbReference type="WBParaSite" id="Pan_g2050.t1">
    <property type="protein sequence ID" value="Pan_g2050.t1"/>
    <property type="gene ID" value="Pan_g2050"/>
</dbReference>
<evidence type="ECO:0000256" key="1">
    <source>
        <dbReference type="ARBA" id="ARBA00022723"/>
    </source>
</evidence>
<feature type="compositionally biased region" description="Polar residues" evidence="6">
    <location>
        <begin position="396"/>
        <end position="425"/>
    </location>
</feature>
<dbReference type="SUPFAM" id="SSF57863">
    <property type="entry name" value="ArfGap/RecO-like zinc finger"/>
    <property type="match status" value="1"/>
</dbReference>
<feature type="compositionally biased region" description="Polar residues" evidence="6">
    <location>
        <begin position="209"/>
        <end position="222"/>
    </location>
</feature>
<sequence length="464" mass="49838">MSFGGFRSGMSSTAAKKRQEERLSKEVRELSHLPANKYCFECGQRGPTYVNITHGSFCCMHCSGILRGLNPPHRVKSISMATFTQEEVEKLRSSGNDENAKIWLGLHDGPVKFEPVRLDDAVKQHLIEKYERRRWYVSPDDIAEQKRLLAAHTRRDSASGLSVLSNKSNQSAPANLHPIDGSIPIPSSGANGFANLLGDDFMFPPLAEQPQQPHSQPNSVRSTPFVPPPLSVHPNPLSSHNATPAPLQFDLFANVKEPTVETPVAPVSDNAGLNLFGSAPAPAPAPTVQSNFANFDTVFENLSISSNEPSATPVASVFPGQGTGFAEPVNVKPVEPENKDDGLPDYSALDAIYNDHNEPIDFFGFAKATPNPPHHTGPAKSSTIGDFGSSPPFPPTANSSNPSHLSTSPFLSMNAFPHSSSTSAVPSEPAPWERQPTASDQPWGPAPTTGTGTAADAKQWNPFS</sequence>
<evidence type="ECO:0000313" key="9">
    <source>
        <dbReference type="WBParaSite" id="Pan_g2050.t1"/>
    </source>
</evidence>
<keyword evidence="3 5" id="KW-0863">Zinc-finger</keyword>
<protein>
    <submittedName>
        <fullName evidence="9">Arf-GAP domain-containing protein</fullName>
    </submittedName>
</protein>
<organism evidence="8 9">
    <name type="scientific">Panagrellus redivivus</name>
    <name type="common">Microworm</name>
    <dbReference type="NCBI Taxonomy" id="6233"/>
    <lineage>
        <taxon>Eukaryota</taxon>
        <taxon>Metazoa</taxon>
        <taxon>Ecdysozoa</taxon>
        <taxon>Nematoda</taxon>
        <taxon>Chromadorea</taxon>
        <taxon>Rhabditida</taxon>
        <taxon>Tylenchina</taxon>
        <taxon>Panagrolaimomorpha</taxon>
        <taxon>Panagrolaimoidea</taxon>
        <taxon>Panagrolaimidae</taxon>
        <taxon>Panagrellus</taxon>
    </lineage>
</organism>
<dbReference type="GO" id="GO:0005096">
    <property type="term" value="F:GTPase activator activity"/>
    <property type="evidence" value="ECO:0007669"/>
    <property type="project" value="InterPro"/>
</dbReference>
<dbReference type="PANTHER" id="PTHR46134">
    <property type="entry name" value="DRONGO, ISOFORM F"/>
    <property type="match status" value="1"/>
</dbReference>
<feature type="region of interest" description="Disordered" evidence="6">
    <location>
        <begin position="202"/>
        <end position="243"/>
    </location>
</feature>
<dbReference type="FunFam" id="1.10.220.150:FF:000005">
    <property type="entry name" value="Arf-GAP domain and FG repeat-containing protein 1"/>
    <property type="match status" value="1"/>
</dbReference>
<dbReference type="InterPro" id="IPR037278">
    <property type="entry name" value="ARFGAP/RecO"/>
</dbReference>
<reference evidence="9" key="2">
    <citation type="submission" date="2020-10" db="UniProtKB">
        <authorList>
            <consortium name="WormBaseParasite"/>
        </authorList>
    </citation>
    <scope>IDENTIFICATION</scope>
</reference>
<dbReference type="GO" id="GO:0008270">
    <property type="term" value="F:zinc ion binding"/>
    <property type="evidence" value="ECO:0007669"/>
    <property type="project" value="UniProtKB-KW"/>
</dbReference>
<dbReference type="PANTHER" id="PTHR46134:SF3">
    <property type="entry name" value="ARFGAP WITH FG REPEATS 1"/>
    <property type="match status" value="1"/>
</dbReference>
<feature type="compositionally biased region" description="Polar residues" evidence="6">
    <location>
        <begin position="159"/>
        <end position="173"/>
    </location>
</feature>
<feature type="domain" description="Arf-GAP" evidence="7">
    <location>
        <begin position="21"/>
        <end position="144"/>
    </location>
</feature>
<feature type="region of interest" description="Disordered" evidence="6">
    <location>
        <begin position="154"/>
        <end position="180"/>
    </location>
</feature>
<dbReference type="InterPro" id="IPR001164">
    <property type="entry name" value="ArfGAP_dom"/>
</dbReference>
<dbReference type="PROSITE" id="PS50115">
    <property type="entry name" value="ARFGAP"/>
    <property type="match status" value="1"/>
</dbReference>
<dbReference type="Pfam" id="PF01412">
    <property type="entry name" value="ArfGap"/>
    <property type="match status" value="1"/>
</dbReference>
<name>A0A7E4VFK6_PANRE</name>
<evidence type="ECO:0000256" key="4">
    <source>
        <dbReference type="ARBA" id="ARBA00022833"/>
    </source>
</evidence>
<dbReference type="Proteomes" id="UP000492821">
    <property type="component" value="Unassembled WGS sequence"/>
</dbReference>
<evidence type="ECO:0000313" key="8">
    <source>
        <dbReference type="Proteomes" id="UP000492821"/>
    </source>
</evidence>
<accession>A0A7E4VFK6</accession>
<dbReference type="GO" id="GO:0005737">
    <property type="term" value="C:cytoplasm"/>
    <property type="evidence" value="ECO:0007669"/>
    <property type="project" value="TreeGrafter"/>
</dbReference>
<dbReference type="PRINTS" id="PR00405">
    <property type="entry name" value="REVINTRACTNG"/>
</dbReference>
<feature type="region of interest" description="Disordered" evidence="6">
    <location>
        <begin position="364"/>
        <end position="464"/>
    </location>
</feature>
<dbReference type="InterPro" id="IPR052248">
    <property type="entry name" value="Arf-GAP_FG-repeat_protein"/>
</dbReference>
<evidence type="ECO:0000256" key="6">
    <source>
        <dbReference type="SAM" id="MobiDB-lite"/>
    </source>
</evidence>
<dbReference type="Gene3D" id="1.10.220.150">
    <property type="entry name" value="Arf GTPase activating protein"/>
    <property type="match status" value="1"/>
</dbReference>
<keyword evidence="4" id="KW-0862">Zinc</keyword>
<feature type="compositionally biased region" description="Low complexity" evidence="6">
    <location>
        <begin position="442"/>
        <end position="455"/>
    </location>
</feature>
<dbReference type="CDD" id="cd08838">
    <property type="entry name" value="ArfGap_AGFG"/>
    <property type="match status" value="1"/>
</dbReference>